<feature type="domain" description="DUF4440" evidence="2">
    <location>
        <begin position="34"/>
        <end position="143"/>
    </location>
</feature>
<dbReference type="SUPFAM" id="SSF54427">
    <property type="entry name" value="NTF2-like"/>
    <property type="match status" value="1"/>
</dbReference>
<evidence type="ECO:0000313" key="4">
    <source>
        <dbReference type="Proteomes" id="UP001340816"/>
    </source>
</evidence>
<dbReference type="InterPro" id="IPR027843">
    <property type="entry name" value="DUF4440"/>
</dbReference>
<keyword evidence="4" id="KW-1185">Reference proteome</keyword>
<sequence length="152" mass="16641">MDTTNAMNATDPARPALSAQDTEERRIRELVARSQEAQTDPEVLPALHTSDLVLINLAGRRVFGREAFESAMTAALASPLKDVRTTLEVDDIRFVRPDVAIVSLTKTVHDERPDTQGQGPSDFPARGAMTYVMTRDEGADWHIALAQTTPIA</sequence>
<dbReference type="Gene3D" id="3.10.450.50">
    <property type="match status" value="1"/>
</dbReference>
<name>A0ABZ1HGU8_STRPH</name>
<protein>
    <submittedName>
        <fullName evidence="3">SgcJ/EcaC family oxidoreductase</fullName>
    </submittedName>
</protein>
<dbReference type="Proteomes" id="UP001340816">
    <property type="component" value="Chromosome"/>
</dbReference>
<dbReference type="EMBL" id="CP109135">
    <property type="protein sequence ID" value="WSD16787.1"/>
    <property type="molecule type" value="Genomic_DNA"/>
</dbReference>
<evidence type="ECO:0000313" key="3">
    <source>
        <dbReference type="EMBL" id="WSD16787.1"/>
    </source>
</evidence>
<dbReference type="NCBIfam" id="TIGR02246">
    <property type="entry name" value="SgcJ/EcaC family oxidoreductase"/>
    <property type="match status" value="1"/>
</dbReference>
<dbReference type="Pfam" id="PF14534">
    <property type="entry name" value="DUF4440"/>
    <property type="match status" value="1"/>
</dbReference>
<dbReference type="RefSeq" id="WP_326760268.1">
    <property type="nucleotide sequence ID" value="NZ_CP109135.1"/>
</dbReference>
<evidence type="ECO:0000256" key="1">
    <source>
        <dbReference type="SAM" id="MobiDB-lite"/>
    </source>
</evidence>
<evidence type="ECO:0000259" key="2">
    <source>
        <dbReference type="Pfam" id="PF14534"/>
    </source>
</evidence>
<organism evidence="3 4">
    <name type="scientific">Streptomyces phaeochromogenes</name>
    <dbReference type="NCBI Taxonomy" id="1923"/>
    <lineage>
        <taxon>Bacteria</taxon>
        <taxon>Bacillati</taxon>
        <taxon>Actinomycetota</taxon>
        <taxon>Actinomycetes</taxon>
        <taxon>Kitasatosporales</taxon>
        <taxon>Streptomycetaceae</taxon>
        <taxon>Streptomyces</taxon>
        <taxon>Streptomyces phaeochromogenes group</taxon>
    </lineage>
</organism>
<dbReference type="InterPro" id="IPR011944">
    <property type="entry name" value="Steroid_delta5-4_isomerase"/>
</dbReference>
<gene>
    <name evidence="3" type="ORF">OHB35_28020</name>
</gene>
<dbReference type="InterPro" id="IPR032710">
    <property type="entry name" value="NTF2-like_dom_sf"/>
</dbReference>
<proteinExistence type="predicted"/>
<feature type="region of interest" description="Disordered" evidence="1">
    <location>
        <begin position="1"/>
        <end position="23"/>
    </location>
</feature>
<accession>A0ABZ1HGU8</accession>
<reference evidence="3 4" key="1">
    <citation type="submission" date="2022-10" db="EMBL/GenBank/DDBJ databases">
        <title>The complete genomes of actinobacterial strains from the NBC collection.</title>
        <authorList>
            <person name="Joergensen T.S."/>
            <person name="Alvarez Arevalo M."/>
            <person name="Sterndorff E.B."/>
            <person name="Faurdal D."/>
            <person name="Vuksanovic O."/>
            <person name="Mourched A.-S."/>
            <person name="Charusanti P."/>
            <person name="Shaw S."/>
            <person name="Blin K."/>
            <person name="Weber T."/>
        </authorList>
    </citation>
    <scope>NUCLEOTIDE SEQUENCE [LARGE SCALE GENOMIC DNA]</scope>
    <source>
        <strain evidence="3 4">NBC 01752</strain>
    </source>
</reference>